<reference evidence="3 4" key="1">
    <citation type="submission" date="2018-06" db="EMBL/GenBank/DDBJ databases">
        <title>Comparative genomics reveals the genomic features of Rhizophagus irregularis, R. cerebriforme, R. diaphanum and Gigaspora rosea, and their symbiotic lifestyle signature.</title>
        <authorList>
            <person name="Morin E."/>
            <person name="San Clemente H."/>
            <person name="Chen E.C.H."/>
            <person name="De La Providencia I."/>
            <person name="Hainaut M."/>
            <person name="Kuo A."/>
            <person name="Kohler A."/>
            <person name="Murat C."/>
            <person name="Tang N."/>
            <person name="Roy S."/>
            <person name="Loubradou J."/>
            <person name="Henrissat B."/>
            <person name="Grigoriev I.V."/>
            <person name="Corradi N."/>
            <person name="Roux C."/>
            <person name="Martin F.M."/>
        </authorList>
    </citation>
    <scope>NUCLEOTIDE SEQUENCE [LARGE SCALE GENOMIC DNA]</scope>
    <source>
        <strain evidence="3 4">DAOM 194757</strain>
    </source>
</reference>
<protein>
    <submittedName>
        <fullName evidence="3">Uncharacterized protein</fullName>
    </submittedName>
</protein>
<proteinExistence type="predicted"/>
<name>A0A397UDM1_9GLOM</name>
<evidence type="ECO:0000256" key="2">
    <source>
        <dbReference type="SAM" id="MobiDB-lite"/>
    </source>
</evidence>
<accession>A0A397UDM1</accession>
<dbReference type="Proteomes" id="UP000266673">
    <property type="component" value="Unassembled WGS sequence"/>
</dbReference>
<feature type="coiled-coil region" evidence="1">
    <location>
        <begin position="470"/>
        <end position="504"/>
    </location>
</feature>
<keyword evidence="4" id="KW-1185">Reference proteome</keyword>
<evidence type="ECO:0000313" key="3">
    <source>
        <dbReference type="EMBL" id="RIB05453.1"/>
    </source>
</evidence>
<keyword evidence="1" id="KW-0175">Coiled coil</keyword>
<evidence type="ECO:0000313" key="4">
    <source>
        <dbReference type="Proteomes" id="UP000266673"/>
    </source>
</evidence>
<organism evidence="3 4">
    <name type="scientific">Gigaspora rosea</name>
    <dbReference type="NCBI Taxonomy" id="44941"/>
    <lineage>
        <taxon>Eukaryota</taxon>
        <taxon>Fungi</taxon>
        <taxon>Fungi incertae sedis</taxon>
        <taxon>Mucoromycota</taxon>
        <taxon>Glomeromycotina</taxon>
        <taxon>Glomeromycetes</taxon>
        <taxon>Diversisporales</taxon>
        <taxon>Gigasporaceae</taxon>
        <taxon>Gigaspora</taxon>
    </lineage>
</organism>
<dbReference type="EMBL" id="QKWP01001980">
    <property type="protein sequence ID" value="RIB05453.1"/>
    <property type="molecule type" value="Genomic_DNA"/>
</dbReference>
<comment type="caution">
    <text evidence="3">The sequence shown here is derived from an EMBL/GenBank/DDBJ whole genome shotgun (WGS) entry which is preliminary data.</text>
</comment>
<dbReference type="OrthoDB" id="2335226at2759"/>
<gene>
    <name evidence="3" type="ORF">C2G38_2253806</name>
</gene>
<sequence length="748" mass="86884">MPLSLVTFFSSFISVLIENKNKVLARKRRERNLPPPLLDEKKIKIHSLFFSSVLLTIAFPNWKILFTHVLSSLCRRPQMIGSLYKILNAVRVVAYFRDHEASIQKNRMSATDPRSRLLDINTNPNILNLAVIDNIDMKNKIFQYGNIYDVVRTSAHATLRMVFQFERLELPNLEQFEIQNLFGISPMMKIWNKKIDTIFSQLINQEQTFDIKHINIALKENIESASFLAPPNVVILEAGEAPSKNENVHQAVDMYLEDFGYTENGILNLVCDEAIYRRMKDYKNEEQEVYCILGQWHTSKTMCNALIVAFSGYGLFGLVTQLGVKFLDKLEQNVDYRSTFRVLELIWIAVGVVIHQYAKENNISIEEIPAESNNLLKVWYNFYRWAGYLKLHKLGIRMANFDLQIHSLMAFAPLFPITKRIRYTESVARFLVDLQRKPQLLQDLRTVPSINMTQKGHYFAYDEALETFGVKFIKENMVGYKTTLEDLKRNIKSAQAENERINFLISEFTEDRSVGKNPRSVKDRQEALWKLINELKAGLSDSQPESHALFTKTTQLTTAGYRRMFHCYQSGIDKMNKVATQIIHSSTGKVKIERDELDLISMKAAKRSKLEKEAVQTVIVNVEEVSNSSIHALESYDMEIEETNQNLQVQFSGSKSRKPRISHKITPEEKKILLQLEKYKKSPLLPKLFVNKLVEELSVYENWTSKRIRDRWYNKYRRPLLNAKQNPNKQNSDEENSDKQDSDEQDSD</sequence>
<feature type="region of interest" description="Disordered" evidence="2">
    <location>
        <begin position="719"/>
        <end position="748"/>
    </location>
</feature>
<dbReference type="AlphaFoldDB" id="A0A397UDM1"/>
<evidence type="ECO:0000256" key="1">
    <source>
        <dbReference type="SAM" id="Coils"/>
    </source>
</evidence>